<reference evidence="7" key="1">
    <citation type="submission" date="2016-02" db="EMBL/GenBank/DDBJ databases">
        <title>Comparative genomics of biotechnologically important yeasts.</title>
        <authorList>
            <consortium name="DOE Joint Genome Institute"/>
            <person name="Riley R."/>
            <person name="Haridas S."/>
            <person name="Wolfe K.H."/>
            <person name="Lopes M.R."/>
            <person name="Hittinger C.T."/>
            <person name="Goker M."/>
            <person name="Salamov A."/>
            <person name="Wisecaver J."/>
            <person name="Long T.M."/>
            <person name="Aerts A.L."/>
            <person name="Barry K."/>
            <person name="Choi C."/>
            <person name="Clum A."/>
            <person name="Coughlan A.Y."/>
            <person name="Deshpande S."/>
            <person name="Douglass A.P."/>
            <person name="Hanson S.J."/>
            <person name="Klenk H.-P."/>
            <person name="Labutti K."/>
            <person name="Lapidus A."/>
            <person name="Lindquist E."/>
            <person name="Lipzen A."/>
            <person name="Meier-Kolthoff J.P."/>
            <person name="Ohm R.A."/>
            <person name="Otillar R.P."/>
            <person name="Pangilinan J."/>
            <person name="Peng Y."/>
            <person name="Rokas A."/>
            <person name="Rosa C.A."/>
            <person name="Scheuner C."/>
            <person name="Sibirny A.A."/>
            <person name="Slot J.C."/>
            <person name="Stielow J.B."/>
            <person name="Sun H."/>
            <person name="Kurtzman C.P."/>
            <person name="Blackwell M."/>
            <person name="Jeffries T.W."/>
            <person name="Grigoriev I.V."/>
        </authorList>
    </citation>
    <scope>NUCLEOTIDE SEQUENCE [LARGE SCALE GENOMIC DNA]</scope>
    <source>
        <strain evidence="7">NRRL Y-17796</strain>
    </source>
</reference>
<dbReference type="FunFam" id="1.10.3560.10:FF:000001">
    <property type="entry name" value="Protein PBDC1 homolog"/>
    <property type="match status" value="1"/>
</dbReference>
<evidence type="ECO:0000256" key="1">
    <source>
        <dbReference type="ARBA" id="ARBA00004496"/>
    </source>
</evidence>
<dbReference type="Pfam" id="PF04669">
    <property type="entry name" value="PBDC1"/>
    <property type="match status" value="1"/>
</dbReference>
<gene>
    <name evidence="6" type="ORF">CANCADRAFT_84554</name>
</gene>
<dbReference type="InterPro" id="IPR021148">
    <property type="entry name" value="Polysacc_synth_dom"/>
</dbReference>
<accession>A0A1E4TKM9</accession>
<evidence type="ECO:0000256" key="2">
    <source>
        <dbReference type="ARBA" id="ARBA00022490"/>
    </source>
</evidence>
<dbReference type="Gene3D" id="1.10.3560.10">
    <property type="entry name" value="yst0336 like domain"/>
    <property type="match status" value="1"/>
</dbReference>
<evidence type="ECO:0000256" key="3">
    <source>
        <dbReference type="ARBA" id="ARBA00061201"/>
    </source>
</evidence>
<dbReference type="InterPro" id="IPR023139">
    <property type="entry name" value="PBDC1-like_dom_sf"/>
</dbReference>
<dbReference type="GO" id="GO:0005737">
    <property type="term" value="C:cytoplasm"/>
    <property type="evidence" value="ECO:0007669"/>
    <property type="project" value="UniProtKB-SubCell"/>
</dbReference>
<keyword evidence="7" id="KW-1185">Reference proteome</keyword>
<sequence>MSSQVTVPADFDPENAQNIEDLEKQFAVKAVLHAQTFWNLLEKKKGSEMKLTKMDDQLLEDFIKTFPKYADPKELSNISEDEMKSPEGKKQWREFMNRYEKTLNDYNFGTLLRKSASDEYAEETTIFVPRVQFLVFEIARNRNKLNDWIYEEAHKQ</sequence>
<evidence type="ECO:0000259" key="5">
    <source>
        <dbReference type="Pfam" id="PF04669"/>
    </source>
</evidence>
<comment type="similarity">
    <text evidence="3">Belongs to the PBDC1 family.</text>
</comment>
<protein>
    <recommendedName>
        <fullName evidence="4">Protein PBDC1 homolog</fullName>
    </recommendedName>
</protein>
<dbReference type="EMBL" id="KV453841">
    <property type="protein sequence ID" value="ODV92304.1"/>
    <property type="molecule type" value="Genomic_DNA"/>
</dbReference>
<evidence type="ECO:0000313" key="6">
    <source>
        <dbReference type="EMBL" id="ODV92304.1"/>
    </source>
</evidence>
<dbReference type="PANTHER" id="PTHR13410:SF9">
    <property type="entry name" value="PROTEIN PBDC1"/>
    <property type="match status" value="1"/>
</dbReference>
<proteinExistence type="inferred from homology"/>
<dbReference type="AlphaFoldDB" id="A0A1E4TKM9"/>
<keyword evidence="2" id="KW-0963">Cytoplasm</keyword>
<organism evidence="6 7">
    <name type="scientific">Tortispora caseinolytica NRRL Y-17796</name>
    <dbReference type="NCBI Taxonomy" id="767744"/>
    <lineage>
        <taxon>Eukaryota</taxon>
        <taxon>Fungi</taxon>
        <taxon>Dikarya</taxon>
        <taxon>Ascomycota</taxon>
        <taxon>Saccharomycotina</taxon>
        <taxon>Trigonopsidomycetes</taxon>
        <taxon>Trigonopsidales</taxon>
        <taxon>Trigonopsidaceae</taxon>
        <taxon>Tortispora</taxon>
    </lineage>
</organism>
<evidence type="ECO:0000313" key="7">
    <source>
        <dbReference type="Proteomes" id="UP000095023"/>
    </source>
</evidence>
<dbReference type="PANTHER" id="PTHR13410">
    <property type="entry name" value="PROTEIN PBDC1"/>
    <property type="match status" value="1"/>
</dbReference>
<name>A0A1E4TKM9_9ASCO</name>
<feature type="domain" description="Polysaccharide biosynthesis" evidence="5">
    <location>
        <begin position="22"/>
        <end position="151"/>
    </location>
</feature>
<dbReference type="OrthoDB" id="10248897at2759"/>
<comment type="subcellular location">
    <subcellularLocation>
        <location evidence="1">Cytoplasm</location>
    </subcellularLocation>
</comment>
<dbReference type="InterPro" id="IPR008476">
    <property type="entry name" value="PBDC1_metazoa/fungi"/>
</dbReference>
<dbReference type="Proteomes" id="UP000095023">
    <property type="component" value="Unassembled WGS sequence"/>
</dbReference>
<evidence type="ECO:0000256" key="4">
    <source>
        <dbReference type="ARBA" id="ARBA00069779"/>
    </source>
</evidence>